<keyword evidence="2" id="KW-1185">Reference proteome</keyword>
<dbReference type="EMBL" id="LJAM02000200">
    <property type="protein sequence ID" value="RAP71114.1"/>
    <property type="molecule type" value="Genomic_DNA"/>
</dbReference>
<accession>A0A328TTL2</accession>
<name>A0A328TTL2_9GAMM</name>
<gene>
    <name evidence="1" type="ORF">ACZ87_02081</name>
</gene>
<sequence length="47" mass="5106">MPGMLPGLGHTRDERQLVCPKNGFPVKNTTKTAFSYLNLRTTAASKG</sequence>
<proteinExistence type="predicted"/>
<dbReference type="Proteomes" id="UP000244334">
    <property type="component" value="Unassembled WGS sequence"/>
</dbReference>
<reference evidence="1" key="1">
    <citation type="submission" date="2018-04" db="EMBL/GenBank/DDBJ databases">
        <title>Genomes of the Obligate Erwinia dacicola and Facultative Enterobacter sp. OLF Endosymbionts of the Olive Fruit fly, Bactrocera oleae.</title>
        <authorList>
            <person name="Estes A.M."/>
            <person name="Hearn D.J."/>
            <person name="Agarwal S."/>
            <person name="Pierson E.A."/>
            <person name="Dunning-Hotopp J.C."/>
        </authorList>
    </citation>
    <scope>NUCLEOTIDE SEQUENCE [LARGE SCALE GENOMIC DNA]</scope>
    <source>
        <strain evidence="1">Oroville</strain>
    </source>
</reference>
<comment type="caution">
    <text evidence="1">The sequence shown here is derived from an EMBL/GenBank/DDBJ whole genome shotgun (WGS) entry which is preliminary data.</text>
</comment>
<protein>
    <submittedName>
        <fullName evidence="1">Uncharacterized protein</fullName>
    </submittedName>
</protein>
<evidence type="ECO:0000313" key="2">
    <source>
        <dbReference type="Proteomes" id="UP000244334"/>
    </source>
</evidence>
<organism evidence="1 2">
    <name type="scientific">Candidatus Erwinia dacicola</name>
    <dbReference type="NCBI Taxonomy" id="252393"/>
    <lineage>
        <taxon>Bacteria</taxon>
        <taxon>Pseudomonadati</taxon>
        <taxon>Pseudomonadota</taxon>
        <taxon>Gammaproteobacteria</taxon>
        <taxon>Enterobacterales</taxon>
        <taxon>Erwiniaceae</taxon>
        <taxon>Erwinia</taxon>
    </lineage>
</organism>
<evidence type="ECO:0000313" key="1">
    <source>
        <dbReference type="EMBL" id="RAP71114.1"/>
    </source>
</evidence>
<dbReference type="AlphaFoldDB" id="A0A328TTL2"/>